<dbReference type="InterPro" id="IPR007420">
    <property type="entry name" value="DUF465"/>
</dbReference>
<dbReference type="AlphaFoldDB" id="A0A381UB35"/>
<dbReference type="InterPro" id="IPR038444">
    <property type="entry name" value="DUF465_sf"/>
</dbReference>
<evidence type="ECO:0000313" key="1">
    <source>
        <dbReference type="EMBL" id="SVA25174.1"/>
    </source>
</evidence>
<dbReference type="Gene3D" id="6.10.280.50">
    <property type="match status" value="1"/>
</dbReference>
<protein>
    <recommendedName>
        <fullName evidence="2">DUF465 domain-containing protein</fullName>
    </recommendedName>
</protein>
<dbReference type="Pfam" id="PF04325">
    <property type="entry name" value="DUF465"/>
    <property type="match status" value="1"/>
</dbReference>
<gene>
    <name evidence="1" type="ORF">METZ01_LOCUS78028</name>
</gene>
<reference evidence="1" key="1">
    <citation type="submission" date="2018-05" db="EMBL/GenBank/DDBJ databases">
        <authorList>
            <person name="Lanie J.A."/>
            <person name="Ng W.-L."/>
            <person name="Kazmierczak K.M."/>
            <person name="Andrzejewski T.M."/>
            <person name="Davidsen T.M."/>
            <person name="Wayne K.J."/>
            <person name="Tettelin H."/>
            <person name="Glass J.I."/>
            <person name="Rusch D."/>
            <person name="Podicherti R."/>
            <person name="Tsui H.-C.T."/>
            <person name="Winkler M.E."/>
        </authorList>
    </citation>
    <scope>NUCLEOTIDE SEQUENCE</scope>
</reference>
<proteinExistence type="predicted"/>
<accession>A0A381UB35</accession>
<dbReference type="EMBL" id="UINC01006053">
    <property type="protein sequence ID" value="SVA25174.1"/>
    <property type="molecule type" value="Genomic_DNA"/>
</dbReference>
<evidence type="ECO:0008006" key="2">
    <source>
        <dbReference type="Google" id="ProtNLM"/>
    </source>
</evidence>
<sequence length="64" mass="7587">MGKINAEKIKTRLIHLKKQHRDLDDGIITAFKMHTEDQVVSKLKLKKLHLKEEIVQLERDLEEI</sequence>
<organism evidence="1">
    <name type="scientific">marine metagenome</name>
    <dbReference type="NCBI Taxonomy" id="408172"/>
    <lineage>
        <taxon>unclassified sequences</taxon>
        <taxon>metagenomes</taxon>
        <taxon>ecological metagenomes</taxon>
    </lineage>
</organism>
<name>A0A381UB35_9ZZZZ</name>